<reference evidence="1" key="2">
    <citation type="journal article" date="2018" name="DNA Res.">
        <title>Comparative genome and transcriptome analyses reveal adaptations to opportunistic infections in woody plant degrading pathogens of Botryosphaeriaceae.</title>
        <authorList>
            <person name="Yan J.Y."/>
            <person name="Zhao W.S."/>
            <person name="Chen Z."/>
            <person name="Xing Q.K."/>
            <person name="Zhang W."/>
            <person name="Chethana K.W.T."/>
            <person name="Xue M.F."/>
            <person name="Xu J.P."/>
            <person name="Phillips A.J.L."/>
            <person name="Wang Y."/>
            <person name="Liu J.H."/>
            <person name="Liu M."/>
            <person name="Zhou Y."/>
            <person name="Jayawardena R.S."/>
            <person name="Manawasinghe I.S."/>
            <person name="Huang J.B."/>
            <person name="Qiao G.H."/>
            <person name="Fu C.Y."/>
            <person name="Guo F.F."/>
            <person name="Dissanayake A.J."/>
            <person name="Peng Y.L."/>
            <person name="Hyde K.D."/>
            <person name="Li X.H."/>
        </authorList>
    </citation>
    <scope>NUCLEOTIDE SEQUENCE</scope>
    <source>
        <strain evidence="1">CSS-01s</strain>
    </source>
</reference>
<dbReference type="Proteomes" id="UP000627934">
    <property type="component" value="Unassembled WGS sequence"/>
</dbReference>
<dbReference type="EMBL" id="MDYX01000024">
    <property type="protein sequence ID" value="KAF9629054.1"/>
    <property type="molecule type" value="Genomic_DNA"/>
</dbReference>
<name>A0A8H7IM89_9PEZI</name>
<evidence type="ECO:0000313" key="1">
    <source>
        <dbReference type="EMBL" id="KAF9629054.1"/>
    </source>
</evidence>
<comment type="caution">
    <text evidence="1">The sequence shown here is derived from an EMBL/GenBank/DDBJ whole genome shotgun (WGS) entry which is preliminary data.</text>
</comment>
<proteinExistence type="predicted"/>
<accession>A0A8H7IM89</accession>
<evidence type="ECO:0000313" key="2">
    <source>
        <dbReference type="Proteomes" id="UP000627934"/>
    </source>
</evidence>
<dbReference type="AlphaFoldDB" id="A0A8H7IM89"/>
<gene>
    <name evidence="1" type="ORF">BFW01_g10257</name>
</gene>
<organism evidence="1 2">
    <name type="scientific">Lasiodiplodia theobromae</name>
    <dbReference type="NCBI Taxonomy" id="45133"/>
    <lineage>
        <taxon>Eukaryota</taxon>
        <taxon>Fungi</taxon>
        <taxon>Dikarya</taxon>
        <taxon>Ascomycota</taxon>
        <taxon>Pezizomycotina</taxon>
        <taxon>Dothideomycetes</taxon>
        <taxon>Dothideomycetes incertae sedis</taxon>
        <taxon>Botryosphaeriales</taxon>
        <taxon>Botryosphaeriaceae</taxon>
        <taxon>Lasiodiplodia</taxon>
    </lineage>
</organism>
<protein>
    <submittedName>
        <fullName evidence="1">Uncharacterized protein</fullName>
    </submittedName>
</protein>
<reference evidence="1" key="1">
    <citation type="submission" date="2016-08" db="EMBL/GenBank/DDBJ databases">
        <authorList>
            <person name="Yan J."/>
        </authorList>
    </citation>
    <scope>NUCLEOTIDE SEQUENCE</scope>
    <source>
        <strain evidence="1">CSS-01s</strain>
    </source>
</reference>
<sequence length="73" mass="7947">MSFNTDASITNITAIRKDLDPLHTGSPHAQTQSEIGARIHGALRDIVASCHSTYSPAERHEYCERLGNAVAEL</sequence>